<evidence type="ECO:0000256" key="1">
    <source>
        <dbReference type="ARBA" id="ARBA00004241"/>
    </source>
</evidence>
<keyword evidence="5" id="KW-1185">Reference proteome</keyword>
<reference evidence="5" key="1">
    <citation type="journal article" date="2019" name="Int. J. Syst. Evol. Microbiol.">
        <title>The Global Catalogue of Microorganisms (GCM) 10K type strain sequencing project: providing services to taxonomists for standard genome sequencing and annotation.</title>
        <authorList>
            <consortium name="The Broad Institute Genomics Platform"/>
            <consortium name="The Broad Institute Genome Sequencing Center for Infectious Disease"/>
            <person name="Wu L."/>
            <person name="Ma J."/>
        </authorList>
    </citation>
    <scope>NUCLEOTIDE SEQUENCE [LARGE SCALE GENOMIC DNA]</scope>
    <source>
        <strain evidence="5">CGMCC 4.7177</strain>
    </source>
</reference>
<evidence type="ECO:0000313" key="4">
    <source>
        <dbReference type="EMBL" id="MFD1927290.1"/>
    </source>
</evidence>
<keyword evidence="3" id="KW-0472">Membrane</keyword>
<protein>
    <submittedName>
        <fullName evidence="4">Prepilin-type N-terminal cleavage/methylation domain-containing protein</fullName>
    </submittedName>
</protein>
<keyword evidence="3" id="KW-1133">Transmembrane helix</keyword>
<keyword evidence="3" id="KW-0812">Transmembrane</keyword>
<dbReference type="PROSITE" id="PS00409">
    <property type="entry name" value="PROKAR_NTER_METHYL"/>
    <property type="match status" value="1"/>
</dbReference>
<gene>
    <name evidence="4" type="ORF">ACFSFY_04335</name>
</gene>
<keyword evidence="2" id="KW-0178">Competence</keyword>
<name>A0ABW4SD33_9BACL</name>
<comment type="subcellular location">
    <subcellularLocation>
        <location evidence="1">Cell surface</location>
    </subcellularLocation>
</comment>
<dbReference type="EMBL" id="JBHUGI010000006">
    <property type="protein sequence ID" value="MFD1927290.1"/>
    <property type="molecule type" value="Genomic_DNA"/>
</dbReference>
<dbReference type="InterPro" id="IPR045584">
    <property type="entry name" value="Pilin-like"/>
</dbReference>
<evidence type="ECO:0000313" key="5">
    <source>
        <dbReference type="Proteomes" id="UP001597218"/>
    </source>
</evidence>
<feature type="transmembrane region" description="Helical" evidence="3">
    <location>
        <begin position="20"/>
        <end position="42"/>
    </location>
</feature>
<accession>A0ABW4SD33</accession>
<dbReference type="Gene3D" id="3.30.700.10">
    <property type="entry name" value="Glycoprotein, Type 4 Pilin"/>
    <property type="match status" value="1"/>
</dbReference>
<evidence type="ECO:0000256" key="3">
    <source>
        <dbReference type="SAM" id="Phobius"/>
    </source>
</evidence>
<dbReference type="NCBIfam" id="TIGR02532">
    <property type="entry name" value="IV_pilin_GFxxxE"/>
    <property type="match status" value="1"/>
</dbReference>
<dbReference type="Pfam" id="PF07963">
    <property type="entry name" value="N_methyl"/>
    <property type="match status" value="1"/>
</dbReference>
<organism evidence="4 5">
    <name type="scientific">Sporosarcina siberiensis</name>
    <dbReference type="NCBI Taxonomy" id="1365606"/>
    <lineage>
        <taxon>Bacteria</taxon>
        <taxon>Bacillati</taxon>
        <taxon>Bacillota</taxon>
        <taxon>Bacilli</taxon>
        <taxon>Bacillales</taxon>
        <taxon>Caryophanaceae</taxon>
        <taxon>Sporosarcina</taxon>
    </lineage>
</organism>
<comment type="caution">
    <text evidence="4">The sequence shown here is derived from an EMBL/GenBank/DDBJ whole genome shotgun (WGS) entry which is preliminary data.</text>
</comment>
<evidence type="ECO:0000256" key="2">
    <source>
        <dbReference type="ARBA" id="ARBA00023287"/>
    </source>
</evidence>
<dbReference type="RefSeq" id="WP_381535938.1">
    <property type="nucleotide sequence ID" value="NZ_JBHUGI010000006.1"/>
</dbReference>
<proteinExistence type="predicted"/>
<dbReference type="Proteomes" id="UP001597218">
    <property type="component" value="Unassembled WGS sequence"/>
</dbReference>
<sequence>MLKKFNKHIKNEKGLTLIELLAVIVILAIVAAIAVPAIGNIITNAKVNALKADGQNVLAAASLYFVDGGASPVTDVQLITAGFLDDAGGFATTAGGLGASVTKVPNGSNTISGTSANSTNTVQFISATNATISATKNVSTGTVKITTP</sequence>
<dbReference type="InterPro" id="IPR012902">
    <property type="entry name" value="N_methyl_site"/>
</dbReference>
<dbReference type="SUPFAM" id="SSF54523">
    <property type="entry name" value="Pili subunits"/>
    <property type="match status" value="1"/>
</dbReference>